<protein>
    <submittedName>
        <fullName evidence="3">Transposase</fullName>
    </submittedName>
</protein>
<comment type="similarity">
    <text evidence="1">Belongs to the transposase 8 family.</text>
</comment>
<dbReference type="PANTHER" id="PTHR33215:SF13">
    <property type="entry name" value="PROTEIN DISTAL ANTENNA"/>
    <property type="match status" value="1"/>
</dbReference>
<evidence type="ECO:0000313" key="3">
    <source>
        <dbReference type="EMBL" id="AHY44603.1"/>
    </source>
</evidence>
<keyword evidence="2" id="KW-0175">Coiled coil</keyword>
<feature type="coiled-coil region" evidence="2">
    <location>
        <begin position="64"/>
        <end position="91"/>
    </location>
</feature>
<dbReference type="InterPro" id="IPR002514">
    <property type="entry name" value="Transposase_8"/>
</dbReference>
<reference evidence="3 4" key="1">
    <citation type="submission" date="2014-03" db="EMBL/GenBank/DDBJ databases">
        <title>Complete genome sequence of Pseudomonas stutzeri 19SMN4.</title>
        <authorList>
            <person name="Brunet-Galmes I."/>
            <person name="Nogales B."/>
            <person name="Busquets A."/>
            <person name="Pena A."/>
            <person name="Gomila M."/>
            <person name="Garcia-Valdes E."/>
            <person name="Lalucat J."/>
            <person name="Bennasar A."/>
            <person name="Bosch R."/>
        </authorList>
    </citation>
    <scope>NUCLEOTIDE SEQUENCE [LARGE SCALE GENOMIC DNA]</scope>
    <source>
        <strain evidence="3 4">19SMN4</strain>
    </source>
</reference>
<gene>
    <name evidence="3" type="ORF">UIB01_19835</name>
</gene>
<sequence>MTDKRTYQRYSPEFKREAVRQLTDTDKSCTQLARELGIRVNQLYKWKQQIDQSQADAFPGSGRQAEADGEVAQLKRELERLREENEILKKAAAYFAKSLV</sequence>
<proteinExistence type="inferred from homology"/>
<dbReference type="InterPro" id="IPR051839">
    <property type="entry name" value="RD_transcriptional_regulator"/>
</dbReference>
<dbReference type="Proteomes" id="UP000025238">
    <property type="component" value="Chromosome"/>
</dbReference>
<dbReference type="KEGG" id="pstu:UIB01_19835"/>
<dbReference type="PATRIC" id="fig|316.97.peg.3964"/>
<dbReference type="SUPFAM" id="SSF46689">
    <property type="entry name" value="Homeodomain-like"/>
    <property type="match status" value="1"/>
</dbReference>
<evidence type="ECO:0000313" key="4">
    <source>
        <dbReference type="Proteomes" id="UP000025238"/>
    </source>
</evidence>
<dbReference type="Pfam" id="PF01527">
    <property type="entry name" value="HTH_Tnp_1"/>
    <property type="match status" value="1"/>
</dbReference>
<dbReference type="OrthoDB" id="9803878at2"/>
<dbReference type="GO" id="GO:0006313">
    <property type="term" value="P:DNA transposition"/>
    <property type="evidence" value="ECO:0007669"/>
    <property type="project" value="InterPro"/>
</dbReference>
<dbReference type="EMBL" id="CP007509">
    <property type="protein sequence ID" value="AHY44603.1"/>
    <property type="molecule type" value="Genomic_DNA"/>
</dbReference>
<dbReference type="GO" id="GO:0004803">
    <property type="term" value="F:transposase activity"/>
    <property type="evidence" value="ECO:0007669"/>
    <property type="project" value="InterPro"/>
</dbReference>
<name>A0A023WX19_STUST</name>
<accession>A0A023WX19</accession>
<organism evidence="3 4">
    <name type="scientific">Stutzerimonas stutzeri</name>
    <name type="common">Pseudomonas stutzeri</name>
    <dbReference type="NCBI Taxonomy" id="316"/>
    <lineage>
        <taxon>Bacteria</taxon>
        <taxon>Pseudomonadati</taxon>
        <taxon>Pseudomonadota</taxon>
        <taxon>Gammaproteobacteria</taxon>
        <taxon>Pseudomonadales</taxon>
        <taxon>Pseudomonadaceae</taxon>
        <taxon>Stutzerimonas</taxon>
    </lineage>
</organism>
<dbReference type="InterPro" id="IPR009057">
    <property type="entry name" value="Homeodomain-like_sf"/>
</dbReference>
<dbReference type="PANTHER" id="PTHR33215">
    <property type="entry name" value="PROTEIN DISTAL ANTENNA"/>
    <property type="match status" value="1"/>
</dbReference>
<dbReference type="AlphaFoldDB" id="A0A023WX19"/>
<evidence type="ECO:0000256" key="2">
    <source>
        <dbReference type="SAM" id="Coils"/>
    </source>
</evidence>
<dbReference type="Gene3D" id="1.10.10.60">
    <property type="entry name" value="Homeodomain-like"/>
    <property type="match status" value="1"/>
</dbReference>
<evidence type="ECO:0000256" key="1">
    <source>
        <dbReference type="ARBA" id="ARBA00009964"/>
    </source>
</evidence>
<dbReference type="GO" id="GO:0003677">
    <property type="term" value="F:DNA binding"/>
    <property type="evidence" value="ECO:0007669"/>
    <property type="project" value="InterPro"/>
</dbReference>